<protein>
    <recommendedName>
        <fullName evidence="1">N(6)-L-threonylcarbamoyladenine synthase</fullName>
        <ecNumber evidence="1">2.3.1.234</ecNumber>
    </recommendedName>
</protein>
<organism evidence="8 9">
    <name type="scientific">Metschnikowia pulcherrima</name>
    <dbReference type="NCBI Taxonomy" id="27326"/>
    <lineage>
        <taxon>Eukaryota</taxon>
        <taxon>Fungi</taxon>
        <taxon>Dikarya</taxon>
        <taxon>Ascomycota</taxon>
        <taxon>Saccharomycotina</taxon>
        <taxon>Pichiomycetes</taxon>
        <taxon>Metschnikowiaceae</taxon>
        <taxon>Metschnikowia</taxon>
    </lineage>
</organism>
<keyword evidence="2" id="KW-0808">Transferase</keyword>
<dbReference type="InterPro" id="IPR043129">
    <property type="entry name" value="ATPase_NBD"/>
</dbReference>
<reference evidence="8" key="1">
    <citation type="submission" date="2020-10" db="EMBL/GenBank/DDBJ databases">
        <title>The Whole-Genome Sequence of Metschnikowia persimmonesis, a Novel Endophytic Yeast Species Isolated from Medicinal Plant Diospyros kaki Thumb.</title>
        <authorList>
            <person name="Rahmat E."/>
            <person name="Kang Y."/>
        </authorList>
    </citation>
    <scope>NUCLEOTIDE SEQUENCE</scope>
    <source>
        <strain evidence="8">KIOM G15050</strain>
    </source>
</reference>
<evidence type="ECO:0000256" key="3">
    <source>
        <dbReference type="ARBA" id="ARBA00022694"/>
    </source>
</evidence>
<dbReference type="PRINTS" id="PR00789">
    <property type="entry name" value="OSIALOPTASE"/>
</dbReference>
<dbReference type="GO" id="GO:0046872">
    <property type="term" value="F:metal ion binding"/>
    <property type="evidence" value="ECO:0007669"/>
    <property type="project" value="UniProtKB-KW"/>
</dbReference>
<sequence>MLGHLLAPKIPLKGSQLDIDLKYPFLSLLCSGGHTMLVLLTSLTEHEVIIDTLDIAAGDSLDKCARELGFTGNMLGPELERYVSNISIEQKQRFSQINTHDDTNEFKFRLRMPMRNTKRRKIPEKIEFAFASFLSSIKTYKELNVFTEENRQFVAFKLQEVIFNHIVDRIQVAFLKYNSNEETGLTAGRFVQVKDFVCSGGVAANKVLRHKLLHDLKAGHSLNFHFPDLSLCTDNATMIGNAGIEVFESLRKTSCLSMLPIRKWPMNDLLRVDGWQDVSEDEYNAITHAKIEQSSP</sequence>
<comment type="caution">
    <text evidence="8">The sequence shown here is derived from an EMBL/GenBank/DDBJ whole genome shotgun (WGS) entry which is preliminary data.</text>
</comment>
<dbReference type="OrthoDB" id="10259622at2759"/>
<comment type="catalytic activity">
    <reaction evidence="6">
        <text>L-threonylcarbamoyladenylate + adenosine(37) in tRNA = N(6)-L-threonylcarbamoyladenosine(37) in tRNA + AMP + H(+)</text>
        <dbReference type="Rhea" id="RHEA:37059"/>
        <dbReference type="Rhea" id="RHEA-COMP:10162"/>
        <dbReference type="Rhea" id="RHEA-COMP:10163"/>
        <dbReference type="ChEBI" id="CHEBI:15378"/>
        <dbReference type="ChEBI" id="CHEBI:73682"/>
        <dbReference type="ChEBI" id="CHEBI:74411"/>
        <dbReference type="ChEBI" id="CHEBI:74418"/>
        <dbReference type="ChEBI" id="CHEBI:456215"/>
        <dbReference type="EC" id="2.3.1.234"/>
    </reaction>
</comment>
<keyword evidence="5" id="KW-0012">Acyltransferase</keyword>
<gene>
    <name evidence="8" type="ORF">HF325_006336</name>
</gene>
<evidence type="ECO:0000313" key="8">
    <source>
        <dbReference type="EMBL" id="KAF7998804.1"/>
    </source>
</evidence>
<evidence type="ECO:0000256" key="1">
    <source>
        <dbReference type="ARBA" id="ARBA00012156"/>
    </source>
</evidence>
<keyword evidence="4" id="KW-0479">Metal-binding</keyword>
<dbReference type="AlphaFoldDB" id="A0A8H7GLZ3"/>
<dbReference type="SUPFAM" id="SSF53067">
    <property type="entry name" value="Actin-like ATPase domain"/>
    <property type="match status" value="1"/>
</dbReference>
<evidence type="ECO:0000256" key="5">
    <source>
        <dbReference type="ARBA" id="ARBA00023315"/>
    </source>
</evidence>
<dbReference type="InterPro" id="IPR000905">
    <property type="entry name" value="Gcp-like_dom"/>
</dbReference>
<feature type="domain" description="Gcp-like" evidence="7">
    <location>
        <begin position="17"/>
        <end position="240"/>
    </location>
</feature>
<keyword evidence="9" id="KW-1185">Reference proteome</keyword>
<evidence type="ECO:0000313" key="9">
    <source>
        <dbReference type="Proteomes" id="UP000649328"/>
    </source>
</evidence>
<evidence type="ECO:0000259" key="7">
    <source>
        <dbReference type="Pfam" id="PF00814"/>
    </source>
</evidence>
<dbReference type="PANTHER" id="PTHR11735:SF6">
    <property type="entry name" value="TRNA N6-ADENOSINE THREONYLCARBAMOYLTRANSFERASE, MITOCHONDRIAL"/>
    <property type="match status" value="1"/>
</dbReference>
<evidence type="ECO:0000256" key="2">
    <source>
        <dbReference type="ARBA" id="ARBA00022679"/>
    </source>
</evidence>
<dbReference type="GO" id="GO:0072670">
    <property type="term" value="P:mitochondrial tRNA threonylcarbamoyladenosine modification"/>
    <property type="evidence" value="ECO:0007669"/>
    <property type="project" value="TreeGrafter"/>
</dbReference>
<dbReference type="InterPro" id="IPR017861">
    <property type="entry name" value="KAE1/TsaD"/>
</dbReference>
<accession>A0A8H7GLZ3</accession>
<dbReference type="PANTHER" id="PTHR11735">
    <property type="entry name" value="TRNA N6-ADENOSINE THREONYLCARBAMOYLTRANSFERASE"/>
    <property type="match status" value="1"/>
</dbReference>
<dbReference type="Pfam" id="PF00814">
    <property type="entry name" value="TsaD"/>
    <property type="match status" value="1"/>
</dbReference>
<dbReference type="Gene3D" id="3.30.420.40">
    <property type="match status" value="1"/>
</dbReference>
<evidence type="ECO:0000256" key="4">
    <source>
        <dbReference type="ARBA" id="ARBA00022723"/>
    </source>
</evidence>
<dbReference type="EC" id="2.3.1.234" evidence="1"/>
<dbReference type="Proteomes" id="UP000649328">
    <property type="component" value="Unassembled WGS sequence"/>
</dbReference>
<proteinExistence type="predicted"/>
<keyword evidence="3" id="KW-0819">tRNA processing</keyword>
<name>A0A8H7GLZ3_9ASCO</name>
<dbReference type="GO" id="GO:0005739">
    <property type="term" value="C:mitochondrion"/>
    <property type="evidence" value="ECO:0007669"/>
    <property type="project" value="TreeGrafter"/>
</dbReference>
<dbReference type="GO" id="GO:0061711">
    <property type="term" value="F:tRNA N(6)-L-threonylcarbamoyladenine synthase activity"/>
    <property type="evidence" value="ECO:0007669"/>
    <property type="project" value="UniProtKB-EC"/>
</dbReference>
<evidence type="ECO:0000256" key="6">
    <source>
        <dbReference type="ARBA" id="ARBA00048117"/>
    </source>
</evidence>
<dbReference type="EMBL" id="JACBPP010000010">
    <property type="protein sequence ID" value="KAF7998804.1"/>
    <property type="molecule type" value="Genomic_DNA"/>
</dbReference>